<comment type="caution">
    <text evidence="14">The sequence shown here is derived from an EMBL/GenBank/DDBJ whole genome shotgun (WGS) entry which is preliminary data.</text>
</comment>
<dbReference type="PANTHER" id="PTHR10584">
    <property type="entry name" value="SUGAR KINASE"/>
    <property type="match status" value="1"/>
</dbReference>
<dbReference type="HAMAP" id="MF_01987">
    <property type="entry name" value="Ribokinase"/>
    <property type="match status" value="1"/>
</dbReference>
<dbReference type="PRINTS" id="PR00990">
    <property type="entry name" value="RIBOKINASE"/>
</dbReference>
<feature type="binding site" evidence="12">
    <location>
        <begin position="252"/>
        <end position="253"/>
    </location>
    <ligand>
        <name>ATP</name>
        <dbReference type="ChEBI" id="CHEBI:30616"/>
    </ligand>
</feature>
<dbReference type="OrthoDB" id="9775849at2"/>
<reference evidence="14 15" key="1">
    <citation type="journal article" date="2018" name="Front. Microbiol.">
        <title>Novel Insights Into Bacterial Dimethylsulfoniopropionate Catabolism in the East China Sea.</title>
        <authorList>
            <person name="Liu J."/>
            <person name="Liu J."/>
            <person name="Zhang S.H."/>
            <person name="Liang J."/>
            <person name="Lin H."/>
            <person name="Song D."/>
            <person name="Yang G.P."/>
            <person name="Todd J.D."/>
            <person name="Zhang X.H."/>
        </authorList>
    </citation>
    <scope>NUCLEOTIDE SEQUENCE [LARGE SCALE GENOMIC DNA]</scope>
    <source>
        <strain evidence="14 15">ZYFD042</strain>
    </source>
</reference>
<evidence type="ECO:0000256" key="2">
    <source>
        <dbReference type="ARBA" id="ARBA00012035"/>
    </source>
</evidence>
<evidence type="ECO:0000259" key="13">
    <source>
        <dbReference type="Pfam" id="PF00294"/>
    </source>
</evidence>
<feature type="binding site" evidence="12">
    <location>
        <position position="249"/>
    </location>
    <ligand>
        <name>K(+)</name>
        <dbReference type="ChEBI" id="CHEBI:29103"/>
    </ligand>
</feature>
<feature type="domain" description="Carbohydrate kinase PfkB" evidence="13">
    <location>
        <begin position="12"/>
        <end position="285"/>
    </location>
</feature>
<keyword evidence="10 12" id="KW-0630">Potassium</keyword>
<evidence type="ECO:0000256" key="7">
    <source>
        <dbReference type="ARBA" id="ARBA00022777"/>
    </source>
</evidence>
<dbReference type="PANTHER" id="PTHR10584:SF166">
    <property type="entry name" value="RIBOKINASE"/>
    <property type="match status" value="1"/>
</dbReference>
<comment type="pathway">
    <text evidence="12">Carbohydrate metabolism; D-ribose degradation; D-ribose 5-phosphate from beta-D-ribopyranose: step 2/2.</text>
</comment>
<evidence type="ECO:0000256" key="9">
    <source>
        <dbReference type="ARBA" id="ARBA00022842"/>
    </source>
</evidence>
<keyword evidence="7 12" id="KW-0418">Kinase</keyword>
<comment type="function">
    <text evidence="12">Catalyzes the phosphorylation of ribose at O-5 in a reaction requiring ATP and magnesium. The resulting D-ribose-5-phosphate can then be used either for sythesis of nucleotides, histidine, and tryptophan, or as a component of the pentose phosphate pathway.</text>
</comment>
<protein>
    <recommendedName>
        <fullName evidence="3 12">Ribokinase</fullName>
        <shortName evidence="12">RK</shortName>
        <ecNumber evidence="2 12">2.7.1.15</ecNumber>
    </recommendedName>
</protein>
<dbReference type="Gene3D" id="3.40.1190.20">
    <property type="match status" value="1"/>
</dbReference>
<feature type="binding site" evidence="12">
    <location>
        <position position="253"/>
    </location>
    <ligand>
        <name>substrate</name>
    </ligand>
</feature>
<comment type="similarity">
    <text evidence="12">Belongs to the carbohydrate kinase PfkB family. Ribokinase subfamily.</text>
</comment>
<comment type="cofactor">
    <cofactor evidence="12">
        <name>Mg(2+)</name>
        <dbReference type="ChEBI" id="CHEBI:18420"/>
    </cofactor>
    <text evidence="12">Requires a divalent cation, most likely magnesium in vivo, as an electrophilic catalyst to aid phosphoryl group transfer. It is the chelate of the metal and the nucleotide that is the actual substrate.</text>
</comment>
<feature type="binding site" evidence="12">
    <location>
        <position position="273"/>
    </location>
    <ligand>
        <name>K(+)</name>
        <dbReference type="ChEBI" id="CHEBI:29103"/>
    </ligand>
</feature>
<name>A0A443JSC2_9MICO</name>
<evidence type="ECO:0000256" key="8">
    <source>
        <dbReference type="ARBA" id="ARBA00022840"/>
    </source>
</evidence>
<dbReference type="GO" id="GO:0004747">
    <property type="term" value="F:ribokinase activity"/>
    <property type="evidence" value="ECO:0007669"/>
    <property type="project" value="UniProtKB-UniRule"/>
</dbReference>
<dbReference type="InterPro" id="IPR002173">
    <property type="entry name" value="Carboh/pur_kinase_PfkB_CS"/>
</dbReference>
<keyword evidence="8 12" id="KW-0067">ATP-binding</keyword>
<evidence type="ECO:0000256" key="6">
    <source>
        <dbReference type="ARBA" id="ARBA00022741"/>
    </source>
</evidence>
<gene>
    <name evidence="12" type="primary">rbsK</name>
    <name evidence="14" type="ORF">D8Y23_00390</name>
</gene>
<keyword evidence="6 12" id="KW-0547">Nucleotide-binding</keyword>
<dbReference type="RefSeq" id="WP_128216198.1">
    <property type="nucleotide sequence ID" value="NZ_RBZY01000001.1"/>
</dbReference>
<keyword evidence="11 12" id="KW-0119">Carbohydrate metabolism</keyword>
<comment type="subcellular location">
    <subcellularLocation>
        <location evidence="12">Cytoplasm</location>
    </subcellularLocation>
</comment>
<sequence length="291" mass="29660">MTSISAGSDGGVTVVGSVNLDVVVTADRRAKAGETVPGREIFEVVGGKGANQAMAAAREVRTALVAAVGSDAAGRAARGALDRAGVIIDAVSDSSRPTGRAFITLTPDGENSIIVVPLANAGLTGDHVSASLDRLRPVVVLSQLEVPLEAVSSAADWCAVRGARFLFNPSPLIDFDHRLIALADPLLVNRHEAELLTARLGASARELAEELSLVCRSVVVTDGGRGAYVAARASVELLPAPNVAAVDTTGAGDAFAGALAGRLARGESLVHATAHAVATASRIVQLARSER</sequence>
<dbReference type="PROSITE" id="PS00584">
    <property type="entry name" value="PFKB_KINASES_2"/>
    <property type="match status" value="1"/>
</dbReference>
<dbReference type="InterPro" id="IPR002139">
    <property type="entry name" value="Ribo/fructo_kinase"/>
</dbReference>
<feature type="active site" description="Proton acceptor" evidence="12">
    <location>
        <position position="253"/>
    </location>
</feature>
<evidence type="ECO:0000256" key="11">
    <source>
        <dbReference type="ARBA" id="ARBA00023277"/>
    </source>
</evidence>
<keyword evidence="4 12" id="KW-0808">Transferase</keyword>
<dbReference type="GO" id="GO:0046872">
    <property type="term" value="F:metal ion binding"/>
    <property type="evidence" value="ECO:0007669"/>
    <property type="project" value="UniProtKB-KW"/>
</dbReference>
<evidence type="ECO:0000256" key="5">
    <source>
        <dbReference type="ARBA" id="ARBA00022723"/>
    </source>
</evidence>
<dbReference type="Pfam" id="PF00294">
    <property type="entry name" value="PfkB"/>
    <property type="match status" value="1"/>
</dbReference>
<comment type="similarity">
    <text evidence="1">Belongs to the carbohydrate kinase pfkB family.</text>
</comment>
<proteinExistence type="inferred from homology"/>
<dbReference type="GO" id="GO:0005829">
    <property type="term" value="C:cytosol"/>
    <property type="evidence" value="ECO:0007669"/>
    <property type="project" value="TreeGrafter"/>
</dbReference>
<feature type="binding site" evidence="12">
    <location>
        <begin position="47"/>
        <end position="51"/>
    </location>
    <ligand>
        <name>substrate</name>
    </ligand>
</feature>
<comment type="catalytic activity">
    <reaction evidence="12">
        <text>D-ribose + ATP = D-ribose 5-phosphate + ADP + H(+)</text>
        <dbReference type="Rhea" id="RHEA:13697"/>
        <dbReference type="ChEBI" id="CHEBI:15378"/>
        <dbReference type="ChEBI" id="CHEBI:30616"/>
        <dbReference type="ChEBI" id="CHEBI:47013"/>
        <dbReference type="ChEBI" id="CHEBI:78346"/>
        <dbReference type="ChEBI" id="CHEBI:456216"/>
        <dbReference type="EC" id="2.7.1.15"/>
    </reaction>
</comment>
<accession>A0A443JSC2</accession>
<dbReference type="GO" id="GO:0019303">
    <property type="term" value="P:D-ribose catabolic process"/>
    <property type="evidence" value="ECO:0007669"/>
    <property type="project" value="UniProtKB-UniRule"/>
</dbReference>
<dbReference type="InterPro" id="IPR011877">
    <property type="entry name" value="Ribokinase"/>
</dbReference>
<dbReference type="InterPro" id="IPR011611">
    <property type="entry name" value="PfkB_dom"/>
</dbReference>
<dbReference type="AlphaFoldDB" id="A0A443JSC2"/>
<evidence type="ECO:0000256" key="3">
    <source>
        <dbReference type="ARBA" id="ARBA00016943"/>
    </source>
</evidence>
<feature type="binding site" evidence="12">
    <location>
        <position position="276"/>
    </location>
    <ligand>
        <name>K(+)</name>
        <dbReference type="ChEBI" id="CHEBI:29103"/>
    </ligand>
</feature>
<comment type="subunit">
    <text evidence="12">Homodimer.</text>
</comment>
<feature type="binding site" evidence="12">
    <location>
        <position position="189"/>
    </location>
    <ligand>
        <name>ATP</name>
        <dbReference type="ChEBI" id="CHEBI:30616"/>
    </ligand>
</feature>
<evidence type="ECO:0000256" key="4">
    <source>
        <dbReference type="ARBA" id="ARBA00022679"/>
    </source>
</evidence>
<dbReference type="SUPFAM" id="SSF53613">
    <property type="entry name" value="Ribokinase-like"/>
    <property type="match status" value="1"/>
</dbReference>
<evidence type="ECO:0000256" key="1">
    <source>
        <dbReference type="ARBA" id="ARBA00005380"/>
    </source>
</evidence>
<keyword evidence="9 12" id="KW-0460">Magnesium</keyword>
<evidence type="ECO:0000256" key="12">
    <source>
        <dbReference type="HAMAP-Rule" id="MF_01987"/>
    </source>
</evidence>
<comment type="caution">
    <text evidence="12">Lacks conserved residue(s) required for the propagation of feature annotation.</text>
</comment>
<feature type="binding site" evidence="12">
    <location>
        <begin position="221"/>
        <end position="226"/>
    </location>
    <ligand>
        <name>ATP</name>
        <dbReference type="ChEBI" id="CHEBI:30616"/>
    </ligand>
</feature>
<comment type="activity regulation">
    <text evidence="12">Activated by a monovalent cation that binds near, but not in, the active site. The most likely occupant of the site in vivo is potassium. Ion binding induces a conformational change that may alter substrate affinity.</text>
</comment>
<dbReference type="CDD" id="cd01174">
    <property type="entry name" value="ribokinase"/>
    <property type="match status" value="1"/>
</dbReference>
<feature type="binding site" evidence="12">
    <location>
        <begin position="19"/>
        <end position="21"/>
    </location>
    <ligand>
        <name>substrate</name>
    </ligand>
</feature>
<evidence type="ECO:0000313" key="15">
    <source>
        <dbReference type="Proteomes" id="UP000285970"/>
    </source>
</evidence>
<dbReference type="EMBL" id="RBZY01000001">
    <property type="protein sequence ID" value="RWR23397.1"/>
    <property type="molecule type" value="Genomic_DNA"/>
</dbReference>
<dbReference type="Proteomes" id="UP000285970">
    <property type="component" value="Unassembled WGS sequence"/>
</dbReference>
<dbReference type="InterPro" id="IPR029056">
    <property type="entry name" value="Ribokinase-like"/>
</dbReference>
<evidence type="ECO:0000313" key="14">
    <source>
        <dbReference type="EMBL" id="RWR23397.1"/>
    </source>
</evidence>
<feature type="binding site" evidence="12">
    <location>
        <position position="247"/>
    </location>
    <ligand>
        <name>K(+)</name>
        <dbReference type="ChEBI" id="CHEBI:29103"/>
    </ligand>
</feature>
<dbReference type="GO" id="GO:0005524">
    <property type="term" value="F:ATP binding"/>
    <property type="evidence" value="ECO:0007669"/>
    <property type="project" value="UniProtKB-UniRule"/>
</dbReference>
<dbReference type="EC" id="2.7.1.15" evidence="2 12"/>
<keyword evidence="12" id="KW-0963">Cytoplasm</keyword>
<dbReference type="UniPathway" id="UPA00916">
    <property type="reaction ID" value="UER00889"/>
</dbReference>
<keyword evidence="5 12" id="KW-0479">Metal-binding</keyword>
<organism evidence="14 15">
    <name type="scientific">Microbacterium enclense</name>
    <dbReference type="NCBI Taxonomy" id="993073"/>
    <lineage>
        <taxon>Bacteria</taxon>
        <taxon>Bacillati</taxon>
        <taxon>Actinomycetota</taxon>
        <taxon>Actinomycetes</taxon>
        <taxon>Micrococcales</taxon>
        <taxon>Microbacteriaceae</taxon>
        <taxon>Microbacterium</taxon>
    </lineage>
</organism>
<evidence type="ECO:0000256" key="10">
    <source>
        <dbReference type="ARBA" id="ARBA00022958"/>
    </source>
</evidence>
<feature type="binding site" evidence="12">
    <location>
        <position position="145"/>
    </location>
    <ligand>
        <name>substrate</name>
    </ligand>
</feature>